<dbReference type="PANTHER" id="PTHR47225:SF1">
    <property type="entry name" value="EF-HAND CALCIUM-BINDING DOMAIN-CONTAINING PROTEIN 12"/>
    <property type="match status" value="1"/>
</dbReference>
<evidence type="ECO:0000256" key="4">
    <source>
        <dbReference type="ARBA" id="ARBA00023262"/>
    </source>
</evidence>
<dbReference type="GeneID" id="136800244"/>
<feature type="domain" description="EF-hand" evidence="5">
    <location>
        <begin position="171"/>
        <end position="206"/>
    </location>
</feature>
<proteinExistence type="inferred from homology"/>
<accession>A0A7M5TR78</accession>
<keyword evidence="4" id="KW-0599">Photoprotein</keyword>
<keyword evidence="3" id="KW-0455">Luminescence</keyword>
<dbReference type="PROSITE" id="PS50222">
    <property type="entry name" value="EF_HAND_2"/>
    <property type="match status" value="1"/>
</dbReference>
<dbReference type="InterPro" id="IPR002048">
    <property type="entry name" value="EF_hand_dom"/>
</dbReference>
<dbReference type="Proteomes" id="UP000594262">
    <property type="component" value="Unplaced"/>
</dbReference>
<dbReference type="RefSeq" id="XP_066912967.1">
    <property type="nucleotide sequence ID" value="XM_067056866.1"/>
</dbReference>
<dbReference type="GO" id="GO:0008218">
    <property type="term" value="P:bioluminescence"/>
    <property type="evidence" value="ECO:0007669"/>
    <property type="project" value="UniProtKB-KW"/>
</dbReference>
<dbReference type="OrthoDB" id="6510177at2759"/>
<dbReference type="PANTHER" id="PTHR47225">
    <property type="entry name" value="EF-HAND CALCIUM-BINDING DOMAIN-CONTAINING PROTEIN 12"/>
    <property type="match status" value="1"/>
</dbReference>
<dbReference type="Gene3D" id="1.10.238.10">
    <property type="entry name" value="EF-hand"/>
    <property type="match status" value="1"/>
</dbReference>
<dbReference type="SUPFAM" id="SSF47473">
    <property type="entry name" value="EF-hand"/>
    <property type="match status" value="1"/>
</dbReference>
<dbReference type="InterPro" id="IPR018247">
    <property type="entry name" value="EF_Hand_1_Ca_BS"/>
</dbReference>
<protein>
    <recommendedName>
        <fullName evidence="5">EF-hand domain-containing protein</fullName>
    </recommendedName>
</protein>
<dbReference type="SMART" id="SM00054">
    <property type="entry name" value="EFh"/>
    <property type="match status" value="2"/>
</dbReference>
<keyword evidence="7" id="KW-1185">Reference proteome</keyword>
<organism evidence="6 7">
    <name type="scientific">Clytia hemisphaerica</name>
    <dbReference type="NCBI Taxonomy" id="252671"/>
    <lineage>
        <taxon>Eukaryota</taxon>
        <taxon>Metazoa</taxon>
        <taxon>Cnidaria</taxon>
        <taxon>Hydrozoa</taxon>
        <taxon>Hydroidolina</taxon>
        <taxon>Leptothecata</taxon>
        <taxon>Obeliida</taxon>
        <taxon>Clytiidae</taxon>
        <taxon>Clytia</taxon>
    </lineage>
</organism>
<comment type="similarity">
    <text evidence="1">Belongs to the aequorin family.</text>
</comment>
<evidence type="ECO:0000256" key="3">
    <source>
        <dbReference type="ARBA" id="ARBA00023223"/>
    </source>
</evidence>
<sequence length="491" mass="57923">MKVRNLQLSHDYREYKKENPSGQFISRRRVFLPAPQTPKAKEREIEIPPTPPTKAVNLDKDAQDEEIERTRTARQEMGAWVQERRVLRKNLDKLGLNDSWMEHKSDKSEIEKRILKRMQKPDGSFPKQKEENFLLSKRRVRRISSAHVDFLPYVKTPLPIALALIADYLADHRLRLVDLFTKVDRNKDWSMTRDELKMAFKKIKVPLSDGQLDHLIFTLDVNNDNELSYKEVAHGVEAYHKDRRWQKMKKMYDNMIAIKEEDVTPNAHEQTDLLSFDWDVYNQPIIPKRLSLKHKPKGNDVIEDRYVTTMTGPLVPKKIEYLKWIDAECGECIKHLSQHGIFIQKDRLERFYRAPIENTEDKCEIYLSTNRSAFPFNHSTNVACRKNQRRVLKRIARREAIESRSGKNTERLSPEEMNNSNRCYPTDTAFLPRVASFKKISREGRKKRRQIENATPSPYWPQHLLDKLCLCMDKCHVGSDRKEVMFNLVKP</sequence>
<keyword evidence="2" id="KW-0106">Calcium</keyword>
<dbReference type="EnsemblMetazoa" id="CLYHEMT000619.1">
    <property type="protein sequence ID" value="CLYHEMP000619.1"/>
    <property type="gene ID" value="CLYHEMG000619"/>
</dbReference>
<evidence type="ECO:0000259" key="5">
    <source>
        <dbReference type="PROSITE" id="PS50222"/>
    </source>
</evidence>
<evidence type="ECO:0000256" key="2">
    <source>
        <dbReference type="ARBA" id="ARBA00022837"/>
    </source>
</evidence>
<reference evidence="6" key="1">
    <citation type="submission" date="2021-01" db="UniProtKB">
        <authorList>
            <consortium name="EnsemblMetazoa"/>
        </authorList>
    </citation>
    <scope>IDENTIFICATION</scope>
</reference>
<dbReference type="InterPro" id="IPR011992">
    <property type="entry name" value="EF-hand-dom_pair"/>
</dbReference>
<evidence type="ECO:0000256" key="1">
    <source>
        <dbReference type="ARBA" id="ARBA00007828"/>
    </source>
</evidence>
<dbReference type="AlphaFoldDB" id="A0A7M5TR78"/>
<dbReference type="CDD" id="cd00051">
    <property type="entry name" value="EFh"/>
    <property type="match status" value="1"/>
</dbReference>
<evidence type="ECO:0000313" key="7">
    <source>
        <dbReference type="Proteomes" id="UP000594262"/>
    </source>
</evidence>
<name>A0A7M5TR78_9CNID</name>
<dbReference type="InterPro" id="IPR042847">
    <property type="entry name" value="EFC12"/>
</dbReference>
<dbReference type="GO" id="GO:0005509">
    <property type="term" value="F:calcium ion binding"/>
    <property type="evidence" value="ECO:0007669"/>
    <property type="project" value="InterPro"/>
</dbReference>
<dbReference type="PROSITE" id="PS00018">
    <property type="entry name" value="EF_HAND_1"/>
    <property type="match status" value="1"/>
</dbReference>
<evidence type="ECO:0000313" key="6">
    <source>
        <dbReference type="EnsemblMetazoa" id="CLYHEMP000619.1"/>
    </source>
</evidence>